<keyword evidence="5" id="KW-1185">Reference proteome</keyword>
<proteinExistence type="predicted"/>
<dbReference type="Gene3D" id="1.25.40.10">
    <property type="entry name" value="Tetratricopeptide repeat domain"/>
    <property type="match status" value="1"/>
</dbReference>
<protein>
    <recommendedName>
        <fullName evidence="6">Tetratricopeptide repeat protein</fullName>
    </recommendedName>
</protein>
<evidence type="ECO:0000256" key="1">
    <source>
        <dbReference type="SAM" id="MobiDB-lite"/>
    </source>
</evidence>
<evidence type="ECO:0008006" key="6">
    <source>
        <dbReference type="Google" id="ProtNLM"/>
    </source>
</evidence>
<feature type="signal peptide" evidence="3">
    <location>
        <begin position="1"/>
        <end position="27"/>
    </location>
</feature>
<dbReference type="SUPFAM" id="SSF48452">
    <property type="entry name" value="TPR-like"/>
    <property type="match status" value="1"/>
</dbReference>
<keyword evidence="2" id="KW-0812">Transmembrane</keyword>
<organism evidence="4 5">
    <name type="scientific">Rhodoferax saidenbachensis</name>
    <dbReference type="NCBI Taxonomy" id="1484693"/>
    <lineage>
        <taxon>Bacteria</taxon>
        <taxon>Pseudomonadati</taxon>
        <taxon>Pseudomonadota</taxon>
        <taxon>Betaproteobacteria</taxon>
        <taxon>Burkholderiales</taxon>
        <taxon>Comamonadaceae</taxon>
        <taxon>Rhodoferax</taxon>
    </lineage>
</organism>
<feature type="compositionally biased region" description="Low complexity" evidence="1">
    <location>
        <begin position="272"/>
        <end position="287"/>
    </location>
</feature>
<feature type="chain" id="PRO_5047454564" description="Tetratricopeptide repeat protein" evidence="3">
    <location>
        <begin position="28"/>
        <end position="287"/>
    </location>
</feature>
<sequence length="287" mass="29494">MQYMSLVQRALRGMVIALCLGAGLAMAQAEPTLNEVYATAQAGKIDQAQVMMQQVLVSHPGSAKAYFVQSELFARQGNRARAQESLAKAEQLAPGLPFAKPEAVRSLRAQLALSSAVVANPAQKYAVAPAIQQTASANWLLPALLAGLVLVVGYFLFRRRPPVTPLQPAGYSSGLNGPQLFGSGAGTSPTYGPTPYGQPAGSGLGGKILGGVATGLAVGAGVMAAEAIGRNLMGERHSTLSPDSLSGDGYQPMAGNTDMGGQDFGVTDGNAWDDGGSMDGGSNDWDN</sequence>
<reference evidence="4 5" key="1">
    <citation type="submission" date="2023-07" db="EMBL/GenBank/DDBJ databases">
        <title>Sorghum-associated microbial communities from plants grown in Nebraska, USA.</title>
        <authorList>
            <person name="Schachtman D."/>
        </authorList>
    </citation>
    <scope>NUCLEOTIDE SEQUENCE [LARGE SCALE GENOMIC DNA]</scope>
    <source>
        <strain evidence="4 5">BE308</strain>
    </source>
</reference>
<feature type="region of interest" description="Disordered" evidence="1">
    <location>
        <begin position="254"/>
        <end position="287"/>
    </location>
</feature>
<accession>A0ABU1ZJV9</accession>
<keyword evidence="2" id="KW-0472">Membrane</keyword>
<comment type="caution">
    <text evidence="4">The sequence shown here is derived from an EMBL/GenBank/DDBJ whole genome shotgun (WGS) entry which is preliminary data.</text>
</comment>
<evidence type="ECO:0000313" key="4">
    <source>
        <dbReference type="EMBL" id="MDR7305833.1"/>
    </source>
</evidence>
<name>A0ABU1ZJV9_9BURK</name>
<feature type="transmembrane region" description="Helical" evidence="2">
    <location>
        <begin position="139"/>
        <end position="157"/>
    </location>
</feature>
<evidence type="ECO:0000256" key="3">
    <source>
        <dbReference type="SAM" id="SignalP"/>
    </source>
</evidence>
<dbReference type="RefSeq" id="WP_310340122.1">
    <property type="nucleotide sequence ID" value="NZ_JAVDXO010000002.1"/>
</dbReference>
<evidence type="ECO:0000313" key="5">
    <source>
        <dbReference type="Proteomes" id="UP001268089"/>
    </source>
</evidence>
<dbReference type="InterPro" id="IPR011990">
    <property type="entry name" value="TPR-like_helical_dom_sf"/>
</dbReference>
<dbReference type="Proteomes" id="UP001268089">
    <property type="component" value="Unassembled WGS sequence"/>
</dbReference>
<dbReference type="EMBL" id="JAVDXO010000002">
    <property type="protein sequence ID" value="MDR7305833.1"/>
    <property type="molecule type" value="Genomic_DNA"/>
</dbReference>
<keyword evidence="3" id="KW-0732">Signal</keyword>
<evidence type="ECO:0000256" key="2">
    <source>
        <dbReference type="SAM" id="Phobius"/>
    </source>
</evidence>
<gene>
    <name evidence="4" type="ORF">J2X15_001111</name>
</gene>
<keyword evidence="2" id="KW-1133">Transmembrane helix</keyword>